<dbReference type="RefSeq" id="WP_143915622.1">
    <property type="nucleotide sequence ID" value="NZ_CANMXV010000014.1"/>
</dbReference>
<protein>
    <submittedName>
        <fullName evidence="1">Uncharacterized protein</fullName>
    </submittedName>
</protein>
<sequence>MTTKVKVNSFFEIKEKTDESVVYQRIINPKGRKPKEVEKIVNNLPTATMHTFSEEEYDHLKSIEAKLEDEFETKSKSSSFIARAFFTFLEI</sequence>
<evidence type="ECO:0000313" key="2">
    <source>
        <dbReference type="Proteomes" id="UP000318833"/>
    </source>
</evidence>
<gene>
    <name evidence="1" type="ORF">FOF46_04630</name>
</gene>
<reference evidence="1 2" key="1">
    <citation type="submission" date="2019-07" db="EMBL/GenBank/DDBJ databases">
        <title>The draft genome sequence of Aquimarina algiphila M91.</title>
        <authorList>
            <person name="Meng X."/>
        </authorList>
    </citation>
    <scope>NUCLEOTIDE SEQUENCE [LARGE SCALE GENOMIC DNA]</scope>
    <source>
        <strain evidence="1 2">M91</strain>
    </source>
</reference>
<dbReference type="AlphaFoldDB" id="A0A554VPC9"/>
<dbReference type="Proteomes" id="UP000318833">
    <property type="component" value="Unassembled WGS sequence"/>
</dbReference>
<proteinExistence type="predicted"/>
<comment type="caution">
    <text evidence="1">The sequence shown here is derived from an EMBL/GenBank/DDBJ whole genome shotgun (WGS) entry which is preliminary data.</text>
</comment>
<evidence type="ECO:0000313" key="1">
    <source>
        <dbReference type="EMBL" id="TSE10323.1"/>
    </source>
</evidence>
<keyword evidence="2" id="KW-1185">Reference proteome</keyword>
<accession>A0A554VPC9</accession>
<organism evidence="1 2">
    <name type="scientific">Aquimarina algiphila</name>
    <dbReference type="NCBI Taxonomy" id="2047982"/>
    <lineage>
        <taxon>Bacteria</taxon>
        <taxon>Pseudomonadati</taxon>
        <taxon>Bacteroidota</taxon>
        <taxon>Flavobacteriia</taxon>
        <taxon>Flavobacteriales</taxon>
        <taxon>Flavobacteriaceae</taxon>
        <taxon>Aquimarina</taxon>
    </lineage>
</organism>
<name>A0A554VPC9_9FLAO</name>
<dbReference type="EMBL" id="VLNR01000007">
    <property type="protein sequence ID" value="TSE10323.1"/>
    <property type="molecule type" value="Genomic_DNA"/>
</dbReference>